<dbReference type="GO" id="GO:0051301">
    <property type="term" value="P:cell division"/>
    <property type="evidence" value="ECO:0007669"/>
    <property type="project" value="UniProtKB-KW"/>
</dbReference>
<organism evidence="15 16">
    <name type="scientific">Rhodotorula toruloides</name>
    <name type="common">Yeast</name>
    <name type="synonym">Rhodosporidium toruloides</name>
    <dbReference type="NCBI Taxonomy" id="5286"/>
    <lineage>
        <taxon>Eukaryota</taxon>
        <taxon>Fungi</taxon>
        <taxon>Dikarya</taxon>
        <taxon>Basidiomycota</taxon>
        <taxon>Pucciniomycotina</taxon>
        <taxon>Microbotryomycetes</taxon>
        <taxon>Sporidiobolales</taxon>
        <taxon>Sporidiobolaceae</taxon>
        <taxon>Rhodotorula</taxon>
    </lineage>
</organism>
<gene>
    <name evidence="15" type="ORF">Rt10032_c01g0559</name>
</gene>
<dbReference type="InterPro" id="IPR036277">
    <property type="entry name" value="SMC_hinge_sf"/>
</dbReference>
<evidence type="ECO:0000256" key="4">
    <source>
        <dbReference type="ARBA" id="ARBA00022618"/>
    </source>
</evidence>
<dbReference type="GO" id="GO:0007076">
    <property type="term" value="P:mitotic chromosome condensation"/>
    <property type="evidence" value="ECO:0007669"/>
    <property type="project" value="TreeGrafter"/>
</dbReference>
<dbReference type="GO" id="GO:0005634">
    <property type="term" value="C:nucleus"/>
    <property type="evidence" value="ECO:0007669"/>
    <property type="project" value="UniProtKB-SubCell"/>
</dbReference>
<feature type="compositionally biased region" description="Low complexity" evidence="13">
    <location>
        <begin position="323"/>
        <end position="337"/>
    </location>
</feature>
<name>A0A511K877_RHOTO</name>
<feature type="compositionally biased region" description="Acidic residues" evidence="13">
    <location>
        <begin position="204"/>
        <end position="222"/>
    </location>
</feature>
<proteinExistence type="inferred from homology"/>
<evidence type="ECO:0000259" key="14">
    <source>
        <dbReference type="SMART" id="SM00968"/>
    </source>
</evidence>
<dbReference type="OrthoDB" id="5575062at2759"/>
<dbReference type="PANTHER" id="PTHR18937">
    <property type="entry name" value="STRUCTURAL MAINTENANCE OF CHROMOSOMES SMC FAMILY MEMBER"/>
    <property type="match status" value="1"/>
</dbReference>
<feature type="compositionally biased region" description="Low complexity" evidence="13">
    <location>
        <begin position="163"/>
        <end position="177"/>
    </location>
</feature>
<feature type="compositionally biased region" description="Acidic residues" evidence="13">
    <location>
        <begin position="1685"/>
        <end position="1706"/>
    </location>
</feature>
<dbReference type="InterPro" id="IPR003395">
    <property type="entry name" value="RecF/RecN/SMC_N"/>
</dbReference>
<evidence type="ECO:0000256" key="13">
    <source>
        <dbReference type="SAM" id="MobiDB-lite"/>
    </source>
</evidence>
<feature type="coiled-coil region" evidence="12">
    <location>
        <begin position="1152"/>
        <end position="1389"/>
    </location>
</feature>
<dbReference type="SUPFAM" id="SSF52540">
    <property type="entry name" value="P-loop containing nucleoside triphosphate hydrolases"/>
    <property type="match status" value="1"/>
</dbReference>
<dbReference type="InterPro" id="IPR027417">
    <property type="entry name" value="P-loop_NTPase"/>
</dbReference>
<feature type="compositionally biased region" description="Low complexity" evidence="13">
    <location>
        <begin position="464"/>
        <end position="474"/>
    </location>
</feature>
<feature type="region of interest" description="Disordered" evidence="13">
    <location>
        <begin position="937"/>
        <end position="956"/>
    </location>
</feature>
<dbReference type="Pfam" id="PF02463">
    <property type="entry name" value="SMC_N"/>
    <property type="match status" value="2"/>
</dbReference>
<dbReference type="GO" id="GO:0005524">
    <property type="term" value="F:ATP binding"/>
    <property type="evidence" value="ECO:0007669"/>
    <property type="project" value="UniProtKB-KW"/>
</dbReference>
<feature type="compositionally biased region" description="Acidic residues" evidence="13">
    <location>
        <begin position="258"/>
        <end position="273"/>
    </location>
</feature>
<comment type="subcellular location">
    <subcellularLocation>
        <location evidence="1">Nucleus</location>
    </subcellularLocation>
</comment>
<dbReference type="InterPro" id="IPR010935">
    <property type="entry name" value="SMC_hinge"/>
</dbReference>
<feature type="region of interest" description="Disordered" evidence="13">
    <location>
        <begin position="1"/>
        <end position="337"/>
    </location>
</feature>
<feature type="compositionally biased region" description="Low complexity" evidence="13">
    <location>
        <begin position="119"/>
        <end position="129"/>
    </location>
</feature>
<keyword evidence="9" id="KW-0226">DNA condensation</keyword>
<dbReference type="FunFam" id="3.40.50.300:FF:000481">
    <property type="entry name" value="Structural maintenance of chromosomes 4"/>
    <property type="match status" value="1"/>
</dbReference>
<evidence type="ECO:0000313" key="15">
    <source>
        <dbReference type="EMBL" id="GEM06542.1"/>
    </source>
</evidence>
<keyword evidence="11" id="KW-0131">Cell cycle</keyword>
<keyword evidence="6" id="KW-0498">Mitosis</keyword>
<protein>
    <recommendedName>
        <fullName evidence="3">Structural maintenance of chromosomes protein 4</fullName>
    </recommendedName>
</protein>
<evidence type="ECO:0000313" key="16">
    <source>
        <dbReference type="Proteomes" id="UP000321518"/>
    </source>
</evidence>
<dbReference type="EMBL" id="BJWK01000001">
    <property type="protein sequence ID" value="GEM06542.1"/>
    <property type="molecule type" value="Genomic_DNA"/>
</dbReference>
<dbReference type="SMART" id="SM00968">
    <property type="entry name" value="SMC_hinge"/>
    <property type="match status" value="1"/>
</dbReference>
<feature type="coiled-coil region" evidence="12">
    <location>
        <begin position="1459"/>
        <end position="1486"/>
    </location>
</feature>
<accession>A0A511K877</accession>
<evidence type="ECO:0000256" key="6">
    <source>
        <dbReference type="ARBA" id="ARBA00022776"/>
    </source>
</evidence>
<evidence type="ECO:0000256" key="5">
    <source>
        <dbReference type="ARBA" id="ARBA00022741"/>
    </source>
</evidence>
<keyword evidence="10" id="KW-0539">Nucleus</keyword>
<evidence type="ECO:0000256" key="11">
    <source>
        <dbReference type="ARBA" id="ARBA00023306"/>
    </source>
</evidence>
<feature type="region of interest" description="Disordered" evidence="13">
    <location>
        <begin position="458"/>
        <end position="516"/>
    </location>
</feature>
<comment type="caution">
    <text evidence="15">The sequence shown here is derived from an EMBL/GenBank/DDBJ whole genome shotgun (WGS) entry which is preliminary data.</text>
</comment>
<feature type="region of interest" description="Disordered" evidence="13">
    <location>
        <begin position="1679"/>
        <end position="1706"/>
    </location>
</feature>
<evidence type="ECO:0000256" key="2">
    <source>
        <dbReference type="ARBA" id="ARBA00006005"/>
    </source>
</evidence>
<feature type="compositionally biased region" description="Basic residues" evidence="13">
    <location>
        <begin position="500"/>
        <end position="516"/>
    </location>
</feature>
<keyword evidence="4" id="KW-0132">Cell division</keyword>
<feature type="compositionally biased region" description="Basic and acidic residues" evidence="13">
    <location>
        <begin position="937"/>
        <end position="946"/>
    </location>
</feature>
<evidence type="ECO:0000256" key="1">
    <source>
        <dbReference type="ARBA" id="ARBA00004123"/>
    </source>
</evidence>
<feature type="compositionally biased region" description="Acidic residues" evidence="13">
    <location>
        <begin position="475"/>
        <end position="497"/>
    </location>
</feature>
<feature type="domain" description="SMC hinge" evidence="14">
    <location>
        <begin position="987"/>
        <end position="1101"/>
    </location>
</feature>
<evidence type="ECO:0000256" key="3">
    <source>
        <dbReference type="ARBA" id="ARBA00018693"/>
    </source>
</evidence>
<evidence type="ECO:0000256" key="10">
    <source>
        <dbReference type="ARBA" id="ARBA00023242"/>
    </source>
</evidence>
<sequence>MPPRRKQPLKQHDTNAQPAASRSSRSSSSANKHKQALAAAASRRATRKRASDASTAATEEEEEDEAADSEEENVGIEVDATDEDEEDEDSEPVKPKRGAATRGARIVKKEPATSKMKRASTTSAATSTRRNVREDTIPTAASDNEDGHEESEEEQEPVKARSARSSRSSRSTTTSARLTRGKKASTPEQPAAPLSPPATPHVDDDVEEGTEQQVDEEEEEEEVKPHVSTSKRKKRVSPAPASPVKQPVPPTPEPESSAAEEETVQEDEADEDREVTPQPPAATKAEAKGKRRVVVQSDEEDEEMELAQPAAVQVAPPSPAPSATPRSRSTTPTPADPAVAVAPAAAPVAPAKPAPPTALTASALASIARQAAIDHAAQAAERAKEVMGKPRLVIHQLVLENFKSYKGRNTIGPFHKAFSAIVGPNGSGKSNTIDALLFVFGFRATKMRQGKFSELIHNSGVAGGAEPPSAAAAEGDTDEEDEDGFFNPEEYDSEEELEMRKRKGKGKKATGKKTTRKASGYAAAGGCDFATVEVWFREIVDSPTSRDDFSVVPHSQLVVARTVRRDNSTRYTVNGKTATPGEVKQLLLGKGIDLTHNRFLILQGEVESIAQMKPKGANDHEEGLLEYLEDIIGTAKYKPMIEEASTDVERLGDERAVQMNRVKLVEKEKGALESRKKAADAYLHDQLTLVSLQNQLYQRHAHQAGADRVVYEQQVAEAKAELDAEMDRQKSDRERYDQGVEQYEVTKKNLKEIEEAANGLAKELATFEKAKIQLNVQKKAADTKYAKLKKSLEEDKHAAQQAQSDIRDHGDTLENLVSSKDKLKVELEEEQAALTKVMDSLRDKIEGFSVEIEQHQKSLAPWTEQIEAKQNEVKIATQQLEDVRGKSAQVAADIERTEQEIEELKDAAKEKAIELKTLQKGRKDILAQIEEARQRVQQERTTEAKHRAVVNSAREKTAEAKASQKASESKGHILSAVLKLKEQGRLPGFHGRLGDLGRIDDKYDIAVSTAAASGLESLVVDTRETAEAVFDHLRKHNIGRAACIALDRFGKVDLSSIKTPQGTQRLFDLVTPKDAIYAPAFRHVLKDTLVAPSWDVAHPVSTGKVDGQRWRVVTLDGNVAEKSGAAQVGGSRQIRGKMSSRLAADDVSPQQLAKLESEEKTATVKLEQAAEQSKQAEADLRVLEKQLVQAESSIPKVEMDLEANKQDAVQKAERLAELRGQSKPDASDVKRVAQLEKTIETLEGELESLRGKASKFEEKIAALQAKIEEVGGLKLRSQKAKVSDLQDQIRHNETRLVKAKTERAKAEKDHAKATKAIEANTAKMQELEIELKDLRRQLAEKEEEAEPIRQTVEAAQAKVEEGREELGNLKAELDEQEEAIIEFKKAEAKLRTIYTEQEKLLKETTRIFEHWTAKISSLEMPEFELLGDDGEEDEDGNRPPKVEEVLRQLEPDEIEQVDVKRLKGEIALLEERLEKNNADLAVLQEYKRREEEFRRRGEEFEVVSKEWDGAKSRVTGLRNERLVQFMQGFGIISNKLKEMYQMITLGGNAELELYDSADPFSEGILFSVMPPKKSWKNISNLSGGEKTLSSLALVFALHTYKPTPLYFLDEIDAALDFRNVSIVANYIKTHSHSSAQFIVVSLRNNMFELASRLIGVYKVSNQTRSIAIDNKEFSAVSELPSVAVNDEEETEDEEEEEAGSADEDNV</sequence>
<keyword evidence="7" id="KW-0067">ATP-binding</keyword>
<dbReference type="Gene3D" id="3.40.50.300">
    <property type="entry name" value="P-loop containing nucleotide triphosphate hydrolases"/>
    <property type="match status" value="2"/>
</dbReference>
<evidence type="ECO:0000256" key="9">
    <source>
        <dbReference type="ARBA" id="ARBA00023067"/>
    </source>
</evidence>
<dbReference type="Proteomes" id="UP000321518">
    <property type="component" value="Unassembled WGS sequence"/>
</dbReference>
<keyword evidence="5" id="KW-0547">Nucleotide-binding</keyword>
<evidence type="ECO:0000256" key="12">
    <source>
        <dbReference type="SAM" id="Coils"/>
    </source>
</evidence>
<evidence type="ECO:0000256" key="8">
    <source>
        <dbReference type="ARBA" id="ARBA00023054"/>
    </source>
</evidence>
<reference evidence="15 16" key="1">
    <citation type="submission" date="2019-07" db="EMBL/GenBank/DDBJ databases">
        <title>Rhodotorula toruloides NBRC10032 genome sequencing.</title>
        <authorList>
            <person name="Shida Y."/>
            <person name="Takaku H."/>
            <person name="Ogasawara W."/>
            <person name="Mori K."/>
        </authorList>
    </citation>
    <scope>NUCLEOTIDE SEQUENCE [LARGE SCALE GENOMIC DNA]</scope>
    <source>
        <strain evidence="15 16">NBRC10032</strain>
    </source>
</reference>
<dbReference type="PANTHER" id="PTHR18937:SF172">
    <property type="entry name" value="STRUCTURAL MAINTENANCE OF CHROMOSOMES PROTEIN"/>
    <property type="match status" value="1"/>
</dbReference>
<feature type="compositionally biased region" description="Low complexity" evidence="13">
    <location>
        <begin position="19"/>
        <end position="43"/>
    </location>
</feature>
<dbReference type="GO" id="GO:0000796">
    <property type="term" value="C:condensin complex"/>
    <property type="evidence" value="ECO:0007669"/>
    <property type="project" value="TreeGrafter"/>
</dbReference>
<dbReference type="Gene3D" id="1.20.1060.20">
    <property type="match status" value="1"/>
</dbReference>
<feature type="compositionally biased region" description="Acidic residues" evidence="13">
    <location>
        <begin position="143"/>
        <end position="155"/>
    </location>
</feature>
<keyword evidence="8 12" id="KW-0175">Coiled coil</keyword>
<feature type="compositionally biased region" description="Acidic residues" evidence="13">
    <location>
        <begin position="58"/>
        <end position="90"/>
    </location>
</feature>
<dbReference type="Gene3D" id="3.30.70.1620">
    <property type="match status" value="1"/>
</dbReference>
<dbReference type="Pfam" id="PF06470">
    <property type="entry name" value="SMC_hinge"/>
    <property type="match status" value="1"/>
</dbReference>
<evidence type="ECO:0000256" key="7">
    <source>
        <dbReference type="ARBA" id="ARBA00022840"/>
    </source>
</evidence>
<dbReference type="SUPFAM" id="SSF75553">
    <property type="entry name" value="Smc hinge domain"/>
    <property type="match status" value="1"/>
</dbReference>
<comment type="similarity">
    <text evidence="2">Belongs to the SMC family. SMC4 subfamily.</text>
</comment>